<keyword evidence="3" id="KW-0479">Metal-binding</keyword>
<dbReference type="PROSITE" id="PS51184">
    <property type="entry name" value="JMJC"/>
    <property type="match status" value="1"/>
</dbReference>
<comment type="catalytic activity">
    <reaction evidence="13">
        <text>a 5'-end methyltriphosphate-guanosine-ribonucleotide-snRNA + 2-oxoglutarate + O2 = a 5'-end triphospho-guanosine-ribonucleotide-snRNA + formaldehyde + succinate + CO2 + H(+)</text>
        <dbReference type="Rhea" id="RHEA:58784"/>
        <dbReference type="Rhea" id="RHEA-COMP:15220"/>
        <dbReference type="Rhea" id="RHEA-COMP:15221"/>
        <dbReference type="ChEBI" id="CHEBI:15378"/>
        <dbReference type="ChEBI" id="CHEBI:15379"/>
        <dbReference type="ChEBI" id="CHEBI:16526"/>
        <dbReference type="ChEBI" id="CHEBI:16810"/>
        <dbReference type="ChEBI" id="CHEBI:16842"/>
        <dbReference type="ChEBI" id="CHEBI:30031"/>
        <dbReference type="ChEBI" id="CHEBI:138278"/>
        <dbReference type="ChEBI" id="CHEBI:142789"/>
    </reaction>
</comment>
<feature type="domain" description="JmjC" evidence="17">
    <location>
        <begin position="142"/>
        <end position="306"/>
    </location>
</feature>
<comment type="catalytic activity">
    <reaction evidence="15">
        <text>L-lysyl-[protein] + 2-oxoglutarate + O2 = (5S)-5-hydroxy-L-lysyl-[protein] + succinate + CO2</text>
        <dbReference type="Rhea" id="RHEA:58360"/>
        <dbReference type="Rhea" id="RHEA-COMP:9752"/>
        <dbReference type="Rhea" id="RHEA-COMP:15144"/>
        <dbReference type="ChEBI" id="CHEBI:15379"/>
        <dbReference type="ChEBI" id="CHEBI:16526"/>
        <dbReference type="ChEBI" id="CHEBI:16810"/>
        <dbReference type="ChEBI" id="CHEBI:29969"/>
        <dbReference type="ChEBI" id="CHEBI:30031"/>
        <dbReference type="ChEBI" id="CHEBI:141843"/>
    </reaction>
</comment>
<comment type="catalytic activity">
    <reaction evidence="12">
        <text>N(omega),N(omega)'-dimethyl-L-arginyl-[protein] + 2 2-oxoglutarate + 2 O2 = L-arginyl-[protein] + 2 formaldehyde + 2 succinate + 2 CO2</text>
        <dbReference type="Rhea" id="RHEA:58348"/>
        <dbReference type="Rhea" id="RHEA-COMP:10532"/>
        <dbReference type="Rhea" id="RHEA-COMP:11992"/>
        <dbReference type="ChEBI" id="CHEBI:15379"/>
        <dbReference type="ChEBI" id="CHEBI:16526"/>
        <dbReference type="ChEBI" id="CHEBI:16810"/>
        <dbReference type="ChEBI" id="CHEBI:16842"/>
        <dbReference type="ChEBI" id="CHEBI:29965"/>
        <dbReference type="ChEBI" id="CHEBI:30031"/>
        <dbReference type="ChEBI" id="CHEBI:88221"/>
    </reaction>
</comment>
<keyword evidence="19" id="KW-1185">Reference proteome</keyword>
<dbReference type="InterPro" id="IPR050910">
    <property type="entry name" value="JMJD6_ArgDemeth/LysHydrox"/>
</dbReference>
<comment type="catalytic activity">
    <reaction evidence="14">
        <text>N(omega),N(omega)'-dimethyl-L-arginyl-[protein] + 2-oxoglutarate + O2 = N(omega)-methyl-L-arginyl-[protein] + formaldehyde + succinate + CO2</text>
        <dbReference type="Rhea" id="RHEA:58472"/>
        <dbReference type="Rhea" id="RHEA-COMP:11990"/>
        <dbReference type="Rhea" id="RHEA-COMP:11992"/>
        <dbReference type="ChEBI" id="CHEBI:15379"/>
        <dbReference type="ChEBI" id="CHEBI:16526"/>
        <dbReference type="ChEBI" id="CHEBI:16810"/>
        <dbReference type="ChEBI" id="CHEBI:16842"/>
        <dbReference type="ChEBI" id="CHEBI:30031"/>
        <dbReference type="ChEBI" id="CHEBI:65280"/>
        <dbReference type="ChEBI" id="CHEBI:88221"/>
    </reaction>
</comment>
<evidence type="ECO:0000256" key="8">
    <source>
        <dbReference type="ARBA" id="ARBA00023015"/>
    </source>
</evidence>
<evidence type="ECO:0000259" key="17">
    <source>
        <dbReference type="PROSITE" id="PS51184"/>
    </source>
</evidence>
<dbReference type="Gene3D" id="2.60.120.650">
    <property type="entry name" value="Cupin"/>
    <property type="match status" value="1"/>
</dbReference>
<reference evidence="18 19" key="1">
    <citation type="submission" date="2024-02" db="EMBL/GenBank/DDBJ databases">
        <authorList>
            <person name="Daric V."/>
            <person name="Darras S."/>
        </authorList>
    </citation>
    <scope>NUCLEOTIDE SEQUENCE [LARGE SCALE GENOMIC DNA]</scope>
</reference>
<dbReference type="EMBL" id="CAWYQH010000090">
    <property type="protein sequence ID" value="CAK8682329.1"/>
    <property type="molecule type" value="Genomic_DNA"/>
</dbReference>
<keyword evidence="6" id="KW-0560">Oxidoreductase</keyword>
<evidence type="ECO:0000256" key="11">
    <source>
        <dbReference type="ARBA" id="ARBA00038068"/>
    </source>
</evidence>
<keyword evidence="9" id="KW-0804">Transcription</keyword>
<keyword evidence="10" id="KW-0539">Nucleus</keyword>
<dbReference type="SMART" id="SM00558">
    <property type="entry name" value="JmjC"/>
    <property type="match status" value="1"/>
</dbReference>
<comment type="caution">
    <text evidence="18">The sequence shown here is derived from an EMBL/GenBank/DDBJ whole genome shotgun (WGS) entry which is preliminary data.</text>
</comment>
<evidence type="ECO:0000256" key="12">
    <source>
        <dbReference type="ARBA" id="ARBA00047382"/>
    </source>
</evidence>
<dbReference type="SUPFAM" id="SSF51197">
    <property type="entry name" value="Clavaminate synthase-like"/>
    <property type="match status" value="1"/>
</dbReference>
<evidence type="ECO:0000256" key="13">
    <source>
        <dbReference type="ARBA" id="ARBA00047985"/>
    </source>
</evidence>
<accession>A0ABP0FRQ4</accession>
<evidence type="ECO:0000313" key="18">
    <source>
        <dbReference type="EMBL" id="CAK8682329.1"/>
    </source>
</evidence>
<keyword evidence="5" id="KW-0223">Dioxygenase</keyword>
<comment type="subcellular location">
    <subcellularLocation>
        <location evidence="2">Nucleus</location>
    </subcellularLocation>
</comment>
<evidence type="ECO:0000256" key="14">
    <source>
        <dbReference type="ARBA" id="ARBA00048563"/>
    </source>
</evidence>
<dbReference type="Proteomes" id="UP001642483">
    <property type="component" value="Unassembled WGS sequence"/>
</dbReference>
<proteinExistence type="inferred from homology"/>
<evidence type="ECO:0000256" key="6">
    <source>
        <dbReference type="ARBA" id="ARBA00023002"/>
    </source>
</evidence>
<keyword evidence="7" id="KW-0408">Iron</keyword>
<name>A0ABP0FRQ4_CLALP</name>
<evidence type="ECO:0000256" key="16">
    <source>
        <dbReference type="SAM" id="MobiDB-lite"/>
    </source>
</evidence>
<evidence type="ECO:0000256" key="3">
    <source>
        <dbReference type="ARBA" id="ARBA00022723"/>
    </source>
</evidence>
<evidence type="ECO:0000256" key="5">
    <source>
        <dbReference type="ARBA" id="ARBA00022964"/>
    </source>
</evidence>
<evidence type="ECO:0000256" key="4">
    <source>
        <dbReference type="ARBA" id="ARBA00022853"/>
    </source>
</evidence>
<protein>
    <recommendedName>
        <fullName evidence="17">JmjC domain-containing protein</fullName>
    </recommendedName>
</protein>
<keyword evidence="8" id="KW-0805">Transcription regulation</keyword>
<evidence type="ECO:0000256" key="15">
    <source>
        <dbReference type="ARBA" id="ARBA00048645"/>
    </source>
</evidence>
<keyword evidence="4" id="KW-0156">Chromatin regulator</keyword>
<evidence type="ECO:0000313" key="19">
    <source>
        <dbReference type="Proteomes" id="UP001642483"/>
    </source>
</evidence>
<evidence type="ECO:0000256" key="7">
    <source>
        <dbReference type="ARBA" id="ARBA00023004"/>
    </source>
</evidence>
<comment type="cofactor">
    <cofactor evidence="1">
        <name>Fe(2+)</name>
        <dbReference type="ChEBI" id="CHEBI:29033"/>
    </cofactor>
</comment>
<evidence type="ECO:0000256" key="10">
    <source>
        <dbReference type="ARBA" id="ARBA00023242"/>
    </source>
</evidence>
<dbReference type="Gene3D" id="1.20.1280.270">
    <property type="match status" value="1"/>
</dbReference>
<organism evidence="18 19">
    <name type="scientific">Clavelina lepadiformis</name>
    <name type="common">Light-bulb sea squirt</name>
    <name type="synonym">Ascidia lepadiformis</name>
    <dbReference type="NCBI Taxonomy" id="159417"/>
    <lineage>
        <taxon>Eukaryota</taxon>
        <taxon>Metazoa</taxon>
        <taxon>Chordata</taxon>
        <taxon>Tunicata</taxon>
        <taxon>Ascidiacea</taxon>
        <taxon>Aplousobranchia</taxon>
        <taxon>Clavelinidae</taxon>
        <taxon>Clavelina</taxon>
    </lineage>
</organism>
<feature type="region of interest" description="Disordered" evidence="16">
    <location>
        <begin position="327"/>
        <end position="398"/>
    </location>
</feature>
<gene>
    <name evidence="18" type="ORF">CVLEPA_LOCUS13003</name>
</gene>
<dbReference type="PANTHER" id="PTHR12480:SF32">
    <property type="entry name" value="BIFUNCTIONAL ARGININE DEMETHYLASE AND LYSYL-HYDROXYLASE JMJD6"/>
    <property type="match status" value="1"/>
</dbReference>
<dbReference type="PANTHER" id="PTHR12480">
    <property type="entry name" value="ARGININE DEMETHYLASE AND LYSYL-HYDROXYLASE JMJD"/>
    <property type="match status" value="1"/>
</dbReference>
<feature type="compositionally biased region" description="Low complexity" evidence="16">
    <location>
        <begin position="339"/>
        <end position="356"/>
    </location>
</feature>
<evidence type="ECO:0000256" key="2">
    <source>
        <dbReference type="ARBA" id="ARBA00004123"/>
    </source>
</evidence>
<dbReference type="Pfam" id="PF02373">
    <property type="entry name" value="JmjC"/>
    <property type="match status" value="1"/>
</dbReference>
<dbReference type="InterPro" id="IPR003347">
    <property type="entry name" value="JmjC_dom"/>
</dbReference>
<comment type="similarity">
    <text evidence="11">Belongs to the JMJD6 family.</text>
</comment>
<sequence length="398" mass="46314">MSNHKSRKRIRAAKKSARPELKGEEAWNALRYQDWFDVSHKTVKHNVERIDYRKVSCEEFIEKYERPFKPVVITNSQDDWMANYKWTLERLRKKYRNQKFKCGEDNDGYSVKMKMKYYIDYMCSSRDDSPLYIFDSNYGEHAKRKQLLEDFVIPKYFRDDLFRYSGEKKRPPYRWFVMGPRLSGTGIHIDPLGTSAWNALVKGHKRWCLFPNHTPKELIKVKKSEGLLQQDEAITWFNTIYPRTQRPDWPQEFKPLEILQRPGETVFVPGGWWHLVLNLDATIAVTQNFASVTNFPTVWVKTVKGRPKLSHKWIRILRKERPEVAAMADNATTTDLVTSDSSSDSSSSSSDSSCSSSEDEGGDMNRVADARKRTPPSGDSYSGKRPRLSNGGYHGTNR</sequence>
<evidence type="ECO:0000256" key="1">
    <source>
        <dbReference type="ARBA" id="ARBA00001954"/>
    </source>
</evidence>
<evidence type="ECO:0000256" key="9">
    <source>
        <dbReference type="ARBA" id="ARBA00023163"/>
    </source>
</evidence>